<organism evidence="4 5">
    <name type="scientific">Septoria linicola</name>
    <dbReference type="NCBI Taxonomy" id="215465"/>
    <lineage>
        <taxon>Eukaryota</taxon>
        <taxon>Fungi</taxon>
        <taxon>Dikarya</taxon>
        <taxon>Ascomycota</taxon>
        <taxon>Pezizomycotina</taxon>
        <taxon>Dothideomycetes</taxon>
        <taxon>Dothideomycetidae</taxon>
        <taxon>Mycosphaerellales</taxon>
        <taxon>Mycosphaerellaceae</taxon>
        <taxon>Septoria</taxon>
    </lineage>
</organism>
<keyword evidence="5" id="KW-1185">Reference proteome</keyword>
<evidence type="ECO:0000256" key="1">
    <source>
        <dbReference type="SAM" id="SignalP"/>
    </source>
</evidence>
<sequence length="683" mass="73290">MWHRNLLLPILSGFALANTVVEDRIPTLPVPILGSSASTSITELAAATSTPSTGQLVKDERTFFDPIPASLFSNHSSMASRLGKRSLIVCDPTSNATGNLALQDNTSMFYAPSDFQRGLGQQYARFDVRGDGHNVKTLSMEDFGDVIDEARCGEKGTIGLTFQKDIEFQQVKEEWQWLNEGANRTVILITENENCDRNGTDGTTRQPWSITKAVFETTDNHVNLKAEPVSFEQAFGKNWNLKIQRDTAPAMAHDLTRRGGHLAHIPLNQNFSGVGINIPSSLSLMTLIGKGDPVGTLTCDPCYTKGQLDFDIDISGLSGGTVHITAQDLETSLTMRLEVYQALASKTTDDYEIWAYVPPYTGIYIKNIIDIGPTIKFIVSTGFSKPIEKEVALALGYRMTIPHKVDFTWDILNPTKAHLTGFHPKFEMLPPGISDDLEIEGRIGPRLELSLDWTILGQGAKVGFQFGAATLALNVSVDRRQPACGGKGSNAITLPDAPTGRSDNMTGVNIDLDLNQEILATQSVGFLGAKISAAQTLASTSYDLASQCIPITGVTTMKPTTATSSVNSYTPYAGDLAELAQGFVSVWEDVGLDIAKHITEDVAPKVTQAFGAVTSEGGKIASKVESEGKHVTSAVASVAHVAETKVESVAAAITSIGGDIGDKVVDTAKDVGHAIKCFGGLFC</sequence>
<evidence type="ECO:0000259" key="3">
    <source>
        <dbReference type="Pfam" id="PF23865"/>
    </source>
</evidence>
<dbReference type="Pfam" id="PF22974">
    <property type="entry name" value="DUF7029"/>
    <property type="match status" value="1"/>
</dbReference>
<reference evidence="4" key="1">
    <citation type="submission" date="2022-06" db="EMBL/GenBank/DDBJ databases">
        <title>Complete genome sequences of two strains of the flax pathogen Septoria linicola.</title>
        <authorList>
            <person name="Lapalu N."/>
            <person name="Simon A."/>
            <person name="Demenou B."/>
            <person name="Paumier D."/>
            <person name="Guillot M.-P."/>
            <person name="Gout L."/>
            <person name="Valade R."/>
        </authorList>
    </citation>
    <scope>NUCLEOTIDE SEQUENCE</scope>
    <source>
        <strain evidence="4">SE15195</strain>
    </source>
</reference>
<feature type="signal peptide" evidence="1">
    <location>
        <begin position="1"/>
        <end position="17"/>
    </location>
</feature>
<dbReference type="InterPro" id="IPR054293">
    <property type="entry name" value="DUF7029"/>
</dbReference>
<feature type="domain" description="DUF7029" evidence="2">
    <location>
        <begin position="134"/>
        <end position="236"/>
    </location>
</feature>
<evidence type="ECO:0000259" key="2">
    <source>
        <dbReference type="Pfam" id="PF22974"/>
    </source>
</evidence>
<keyword evidence="1" id="KW-0732">Signal</keyword>
<name>A0A9Q9ALN5_9PEZI</name>
<proteinExistence type="predicted"/>
<accession>A0A9Q9ALN5</accession>
<feature type="domain" description="DUF7223" evidence="3">
    <location>
        <begin position="297"/>
        <end position="494"/>
    </location>
</feature>
<gene>
    <name evidence="4" type="ORF">Slin15195_G020490</name>
</gene>
<dbReference type="EMBL" id="CP099418">
    <property type="protein sequence ID" value="USW48730.1"/>
    <property type="molecule type" value="Genomic_DNA"/>
</dbReference>
<dbReference type="Proteomes" id="UP001056384">
    <property type="component" value="Chromosome 1"/>
</dbReference>
<feature type="chain" id="PRO_5040390484" evidence="1">
    <location>
        <begin position="18"/>
        <end position="683"/>
    </location>
</feature>
<protein>
    <submittedName>
        <fullName evidence="4">Uncharacterized protein</fullName>
    </submittedName>
</protein>
<evidence type="ECO:0000313" key="4">
    <source>
        <dbReference type="EMBL" id="USW48730.1"/>
    </source>
</evidence>
<dbReference type="OrthoDB" id="160645at2759"/>
<evidence type="ECO:0000313" key="5">
    <source>
        <dbReference type="Proteomes" id="UP001056384"/>
    </source>
</evidence>
<dbReference type="InterPro" id="IPR055647">
    <property type="entry name" value="DUF7223"/>
</dbReference>
<dbReference type="Pfam" id="PF23865">
    <property type="entry name" value="DUF7223"/>
    <property type="match status" value="1"/>
</dbReference>
<dbReference type="AlphaFoldDB" id="A0A9Q9ALN5"/>